<dbReference type="Pfam" id="PF00883">
    <property type="entry name" value="Peptidase_M17"/>
    <property type="match status" value="1"/>
</dbReference>
<evidence type="ECO:0000256" key="3">
    <source>
        <dbReference type="ARBA" id="ARBA00009528"/>
    </source>
</evidence>
<feature type="binding site" evidence="8">
    <location>
        <position position="335"/>
    </location>
    <ligand>
        <name>Mn(2+)</name>
        <dbReference type="ChEBI" id="CHEBI:29035"/>
        <label>2</label>
    </ligand>
</feature>
<dbReference type="PROSITE" id="PS00631">
    <property type="entry name" value="CYTOSOL_AP"/>
    <property type="match status" value="1"/>
</dbReference>
<comment type="catalytic activity">
    <reaction evidence="1 8">
        <text>Release of an N-terminal amino acid, Xaa-|-Yaa-, in which Xaa is preferably Leu, but may be other amino acids including Pro although not Arg or Lys, and Yaa may be Pro. Amino acid amides and methyl esters are also readily hydrolyzed, but rates on arylamides are exceedingly low.</text>
        <dbReference type="EC" id="3.4.11.1"/>
    </reaction>
</comment>
<dbReference type="HAMAP" id="MF_00181">
    <property type="entry name" value="Cytosol_peptidase_M17"/>
    <property type="match status" value="1"/>
</dbReference>
<proteinExistence type="inferred from homology"/>
<dbReference type="NCBIfam" id="NF002077">
    <property type="entry name" value="PRK00913.2-4"/>
    <property type="match status" value="1"/>
</dbReference>
<evidence type="ECO:0000256" key="1">
    <source>
        <dbReference type="ARBA" id="ARBA00000135"/>
    </source>
</evidence>
<evidence type="ECO:0000259" key="9">
    <source>
        <dbReference type="PROSITE" id="PS00631"/>
    </source>
</evidence>
<dbReference type="CDD" id="cd00433">
    <property type="entry name" value="Peptidase_M17"/>
    <property type="match status" value="1"/>
</dbReference>
<feature type="active site" evidence="8">
    <location>
        <position position="337"/>
    </location>
</feature>
<feature type="binding site" evidence="8">
    <location>
        <position position="256"/>
    </location>
    <ligand>
        <name>Mn(2+)</name>
        <dbReference type="ChEBI" id="CHEBI:29035"/>
        <label>2</label>
    </ligand>
</feature>
<name>A0AAJ5X8L5_9SPHN</name>
<evidence type="ECO:0000256" key="4">
    <source>
        <dbReference type="ARBA" id="ARBA00022438"/>
    </source>
</evidence>
<dbReference type="EC" id="3.4.11.10" evidence="8"/>
<gene>
    <name evidence="8" type="primary">pepA</name>
    <name evidence="10" type="ORF">P0Y56_16695</name>
</gene>
<dbReference type="NCBIfam" id="NF002074">
    <property type="entry name" value="PRK00913.1-4"/>
    <property type="match status" value="1"/>
</dbReference>
<dbReference type="GO" id="GO:0005737">
    <property type="term" value="C:cytoplasm"/>
    <property type="evidence" value="ECO:0007669"/>
    <property type="project" value="UniProtKB-SubCell"/>
</dbReference>
<evidence type="ECO:0000313" key="11">
    <source>
        <dbReference type="Proteomes" id="UP001218362"/>
    </source>
</evidence>
<dbReference type="SUPFAM" id="SSF53187">
    <property type="entry name" value="Zn-dependent exopeptidases"/>
    <property type="match status" value="1"/>
</dbReference>
<feature type="binding site" evidence="8">
    <location>
        <position position="274"/>
    </location>
    <ligand>
        <name>Mn(2+)</name>
        <dbReference type="ChEBI" id="CHEBI:29035"/>
        <label>2</label>
    </ligand>
</feature>
<comment type="function">
    <text evidence="8">Presumably involved in the processing and regular turnover of intracellular proteins. Catalyzes the removal of unsubstituted N-terminal amino acids from various peptides.</text>
</comment>
<keyword evidence="8" id="KW-0479">Metal-binding</keyword>
<evidence type="ECO:0000256" key="7">
    <source>
        <dbReference type="ARBA" id="ARBA00023211"/>
    </source>
</evidence>
<dbReference type="GO" id="GO:0070006">
    <property type="term" value="F:metalloaminopeptidase activity"/>
    <property type="evidence" value="ECO:0007669"/>
    <property type="project" value="InterPro"/>
</dbReference>
<reference evidence="10" key="1">
    <citation type="submission" date="2023-03" db="EMBL/GenBank/DDBJ databases">
        <title>Andean soil-derived lignocellulolytic bacterial consortium as a source of novel taxa and putative plastic-active enzymes.</title>
        <authorList>
            <person name="Diaz-Garcia L."/>
            <person name="Chuvochina M."/>
            <person name="Feuerriegel G."/>
            <person name="Bunk B."/>
            <person name="Sproer C."/>
            <person name="Streit W.R."/>
            <person name="Rodriguez L.M."/>
            <person name="Overmann J."/>
            <person name="Jimenez D.J."/>
        </authorList>
    </citation>
    <scope>NUCLEOTIDE SEQUENCE</scope>
    <source>
        <strain evidence="10">MAG 26</strain>
    </source>
</reference>
<dbReference type="EMBL" id="CP119316">
    <property type="protein sequence ID" value="WEK46622.1"/>
    <property type="molecule type" value="Genomic_DNA"/>
</dbReference>
<dbReference type="GO" id="GO:0030145">
    <property type="term" value="F:manganese ion binding"/>
    <property type="evidence" value="ECO:0007669"/>
    <property type="project" value="UniProtKB-UniRule"/>
</dbReference>
<evidence type="ECO:0000256" key="5">
    <source>
        <dbReference type="ARBA" id="ARBA00022670"/>
    </source>
</evidence>
<dbReference type="NCBIfam" id="NF002075">
    <property type="entry name" value="PRK00913.2-2"/>
    <property type="match status" value="1"/>
</dbReference>
<comment type="similarity">
    <text evidence="3 8">Belongs to the peptidase M17 family.</text>
</comment>
<evidence type="ECO:0000313" key="10">
    <source>
        <dbReference type="EMBL" id="WEK46622.1"/>
    </source>
</evidence>
<sequence>MQFTFRDANAAALPRLRALIVNQDALPADLEPQMLEGAKAARFSGKTGQVFEGFVSRDGAVVRLALAGAGQASAADRTAALEKAGAALSARFLTSGENAIALDLSDAGLSAEDAAAVLFGLRLRAWRHDYRTKLKDEQKVSLVEAIVTGAPAGTEAAFAVQEAVADGVEFTRELVTEPANIIYPESFVERCKARFAGTGVEITVLDETQMAALGMGALLGVAQGSARKPRLLALTWNGGKPGEKPVAFVGKGVTFDTGGISIKPAAGMEDMKWDMGGAGAVAGALLALAKRKAKANIVGVCGLVENMPDGNAQRPGDVVTSMSGQTIEVINTDAEGRLVLCDALTWVQKEHEPTAIVDLATLTGAIIISLAHEYAGLFSNDDPLAEKLIASGKASGDVLWRMPVGPAYDKMIDSPIADMKNVGARGGGSITAAQFIQRFVENGTPWAHLDIAGTVWVDKPGATWDKGATGYGVRLLDRFVRDNLEG</sequence>
<dbReference type="PRINTS" id="PR00481">
    <property type="entry name" value="LAMNOPPTDASE"/>
</dbReference>
<comment type="subcellular location">
    <subcellularLocation>
        <location evidence="8">Cytoplasm</location>
    </subcellularLocation>
</comment>
<dbReference type="InterPro" id="IPR023042">
    <property type="entry name" value="Peptidase_M17_leu_NH2_pept"/>
</dbReference>
<evidence type="ECO:0000256" key="8">
    <source>
        <dbReference type="HAMAP-Rule" id="MF_00181"/>
    </source>
</evidence>
<dbReference type="GO" id="GO:0006508">
    <property type="term" value="P:proteolysis"/>
    <property type="evidence" value="ECO:0007669"/>
    <property type="project" value="UniProtKB-KW"/>
</dbReference>
<dbReference type="InterPro" id="IPR043472">
    <property type="entry name" value="Macro_dom-like"/>
</dbReference>
<feature type="binding site" evidence="8">
    <location>
        <position position="333"/>
    </location>
    <ligand>
        <name>Mn(2+)</name>
        <dbReference type="ChEBI" id="CHEBI:29035"/>
        <label>1</label>
    </ligand>
</feature>
<dbReference type="PANTHER" id="PTHR11963">
    <property type="entry name" value="LEUCINE AMINOPEPTIDASE-RELATED"/>
    <property type="match status" value="1"/>
</dbReference>
<keyword evidence="8" id="KW-0963">Cytoplasm</keyword>
<dbReference type="AlphaFoldDB" id="A0AAJ5X8L5"/>
<keyword evidence="7 8" id="KW-0464">Manganese</keyword>
<evidence type="ECO:0000256" key="2">
    <source>
        <dbReference type="ARBA" id="ARBA00000967"/>
    </source>
</evidence>
<dbReference type="Pfam" id="PF02789">
    <property type="entry name" value="Peptidase_M17_N"/>
    <property type="match status" value="1"/>
</dbReference>
<feature type="domain" description="Cytosol aminopeptidase" evidence="9">
    <location>
        <begin position="331"/>
        <end position="338"/>
    </location>
</feature>
<keyword evidence="5 8" id="KW-0645">Protease</keyword>
<dbReference type="InterPro" id="IPR008283">
    <property type="entry name" value="Peptidase_M17_N"/>
</dbReference>
<keyword evidence="4 8" id="KW-0031">Aminopeptidase</keyword>
<dbReference type="Gene3D" id="3.40.220.10">
    <property type="entry name" value="Leucine Aminopeptidase, subunit E, domain 1"/>
    <property type="match status" value="1"/>
</dbReference>
<dbReference type="KEGG" id="acob:P0Y56_16695"/>
<feature type="binding site" evidence="8">
    <location>
        <position position="251"/>
    </location>
    <ligand>
        <name>Mn(2+)</name>
        <dbReference type="ChEBI" id="CHEBI:29035"/>
        <label>2</label>
    </ligand>
</feature>
<accession>A0AAJ5X8L5</accession>
<keyword evidence="6 8" id="KW-0378">Hydrolase</keyword>
<evidence type="ECO:0000256" key="6">
    <source>
        <dbReference type="ARBA" id="ARBA00022801"/>
    </source>
</evidence>
<feature type="binding site" evidence="8">
    <location>
        <position position="335"/>
    </location>
    <ligand>
        <name>Mn(2+)</name>
        <dbReference type="ChEBI" id="CHEBI:29035"/>
        <label>1</label>
    </ligand>
</feature>
<dbReference type="EC" id="3.4.11.1" evidence="8"/>
<feature type="binding site" evidence="8">
    <location>
        <position position="256"/>
    </location>
    <ligand>
        <name>Mn(2+)</name>
        <dbReference type="ChEBI" id="CHEBI:29035"/>
        <label>1</label>
    </ligand>
</feature>
<feature type="active site" evidence="8">
    <location>
        <position position="263"/>
    </location>
</feature>
<dbReference type="SUPFAM" id="SSF52949">
    <property type="entry name" value="Macro domain-like"/>
    <property type="match status" value="1"/>
</dbReference>
<dbReference type="Gene3D" id="3.40.630.10">
    <property type="entry name" value="Zn peptidases"/>
    <property type="match status" value="1"/>
</dbReference>
<protein>
    <recommendedName>
        <fullName evidence="8">Probable cytosol aminopeptidase</fullName>
        <ecNumber evidence="8">3.4.11.1</ecNumber>
    </recommendedName>
    <alternativeName>
        <fullName evidence="8">Leucine aminopeptidase</fullName>
        <shortName evidence="8">LAP</shortName>
        <ecNumber evidence="8">3.4.11.10</ecNumber>
    </alternativeName>
    <alternativeName>
        <fullName evidence="8">Leucyl aminopeptidase</fullName>
    </alternativeName>
</protein>
<dbReference type="InterPro" id="IPR011356">
    <property type="entry name" value="Leucine_aapep/pepB"/>
</dbReference>
<dbReference type="PANTHER" id="PTHR11963:SF23">
    <property type="entry name" value="CYTOSOL AMINOPEPTIDASE"/>
    <property type="match status" value="1"/>
</dbReference>
<organism evidence="10 11">
    <name type="scientific">Candidatus Andeanibacterium colombiense</name>
    <dbReference type="NCBI Taxonomy" id="3121345"/>
    <lineage>
        <taxon>Bacteria</taxon>
        <taxon>Pseudomonadati</taxon>
        <taxon>Pseudomonadota</taxon>
        <taxon>Alphaproteobacteria</taxon>
        <taxon>Sphingomonadales</taxon>
        <taxon>Sphingomonadaceae</taxon>
        <taxon>Candidatus Andeanibacterium</taxon>
    </lineage>
</organism>
<dbReference type="Proteomes" id="UP001218362">
    <property type="component" value="Chromosome"/>
</dbReference>
<comment type="catalytic activity">
    <reaction evidence="2 8">
        <text>Release of an N-terminal amino acid, preferentially leucine, but not glutamic or aspartic acids.</text>
        <dbReference type="EC" id="3.4.11.10"/>
    </reaction>
</comment>
<comment type="cofactor">
    <cofactor evidence="8">
        <name>Mn(2+)</name>
        <dbReference type="ChEBI" id="CHEBI:29035"/>
    </cofactor>
    <text evidence="8">Binds 2 manganese ions per subunit.</text>
</comment>
<dbReference type="InterPro" id="IPR000819">
    <property type="entry name" value="Peptidase_M17_C"/>
</dbReference>